<sequence length="195" mass="22132">MTDKYQNVVTMAQRVAHHDARNLFSTFPQAITTIIERRLWADRTDKNGQPFTSFQSFVEHRMWQGLELTMPRLIRYCEDDEEAVRLIKGEMQQAGNRGNPTGANQYTPADERKADNIRFPNSYGTSVGHTVARLKRDRPDLAKEVIDGTMSPNAAAIEAGFRKRKVQVEPTPEAVQRMLDKYLPGFSLVYKTGGA</sequence>
<gene>
    <name evidence="1" type="ORF">GH984_03690</name>
</gene>
<dbReference type="Proteomes" id="UP000433788">
    <property type="component" value="Unassembled WGS sequence"/>
</dbReference>
<evidence type="ECO:0000313" key="2">
    <source>
        <dbReference type="Proteomes" id="UP000433788"/>
    </source>
</evidence>
<organism evidence="1 2">
    <name type="scientific">Spiribacter salilacus</name>
    <dbReference type="NCBI Taxonomy" id="2664894"/>
    <lineage>
        <taxon>Bacteria</taxon>
        <taxon>Pseudomonadati</taxon>
        <taxon>Pseudomonadota</taxon>
        <taxon>Gammaproteobacteria</taxon>
        <taxon>Chromatiales</taxon>
        <taxon>Ectothiorhodospiraceae</taxon>
        <taxon>Spiribacter</taxon>
    </lineage>
</organism>
<evidence type="ECO:0000313" key="1">
    <source>
        <dbReference type="EMBL" id="MRH77798.1"/>
    </source>
</evidence>
<dbReference type="AlphaFoldDB" id="A0A6N7QRM6"/>
<protein>
    <submittedName>
        <fullName evidence="1">Uncharacterized protein</fullName>
    </submittedName>
</protein>
<dbReference type="RefSeq" id="WP_153718865.1">
    <property type="nucleotide sequence ID" value="NZ_WJPP01000002.1"/>
</dbReference>
<proteinExistence type="predicted"/>
<keyword evidence="2" id="KW-1185">Reference proteome</keyword>
<name>A0A6N7QRM6_9GAMM</name>
<reference evidence="1 2" key="1">
    <citation type="submission" date="2019-11" db="EMBL/GenBank/DDBJ databases">
        <authorList>
            <person name="Zhang X.Y."/>
        </authorList>
    </citation>
    <scope>NUCLEOTIDE SEQUENCE [LARGE SCALE GENOMIC DNA]</scope>
    <source>
        <strain evidence="1 2">C176</strain>
    </source>
</reference>
<accession>A0A6N7QRM6</accession>
<comment type="caution">
    <text evidence="1">The sequence shown here is derived from an EMBL/GenBank/DDBJ whole genome shotgun (WGS) entry which is preliminary data.</text>
</comment>
<dbReference type="EMBL" id="WJPP01000002">
    <property type="protein sequence ID" value="MRH77798.1"/>
    <property type="molecule type" value="Genomic_DNA"/>
</dbReference>